<dbReference type="GO" id="GO:0005739">
    <property type="term" value="C:mitochondrion"/>
    <property type="evidence" value="ECO:0007669"/>
    <property type="project" value="InterPro"/>
</dbReference>
<dbReference type="SUPFAM" id="SSF55729">
    <property type="entry name" value="Acyl-CoA N-acyltransferases (Nat)"/>
    <property type="match status" value="1"/>
</dbReference>
<dbReference type="EC" id="2.3.1.-" evidence="1"/>
<dbReference type="InterPro" id="IPR016181">
    <property type="entry name" value="Acyl_CoA_acyltransferase"/>
</dbReference>
<dbReference type="OrthoDB" id="61870at2759"/>
<gene>
    <name evidence="2" type="ORF">TTRE_0000719301</name>
</gene>
<comment type="similarity">
    <text evidence="1">Belongs to the glycine N-acyltransferase family.</text>
</comment>
<evidence type="ECO:0000313" key="2">
    <source>
        <dbReference type="EMBL" id="CDW58867.1"/>
    </source>
</evidence>
<dbReference type="Gene3D" id="3.40.630.30">
    <property type="match status" value="1"/>
</dbReference>
<name>A0A077ZEQ0_TRITR</name>
<keyword evidence="3" id="KW-1185">Reference proteome</keyword>
<evidence type="ECO:0000256" key="1">
    <source>
        <dbReference type="RuleBase" id="RU368002"/>
    </source>
</evidence>
<dbReference type="PANTHER" id="PTHR15298:SF1">
    <property type="entry name" value="GLYCINE N-ACYLTRANSFERASE-LIKE PROTEIN"/>
    <property type="match status" value="1"/>
</dbReference>
<dbReference type="STRING" id="36087.A0A077ZEQ0"/>
<protein>
    <recommendedName>
        <fullName evidence="1">Glycine N-acyltransferase-like protein</fullName>
        <ecNumber evidence="1">2.3.1.-</ecNumber>
    </recommendedName>
</protein>
<evidence type="ECO:0000313" key="3">
    <source>
        <dbReference type="Proteomes" id="UP000030665"/>
    </source>
</evidence>
<dbReference type="InterPro" id="IPR010313">
    <property type="entry name" value="Glycine_N-acyltransferase"/>
</dbReference>
<dbReference type="Proteomes" id="UP000030665">
    <property type="component" value="Unassembled WGS sequence"/>
</dbReference>
<keyword evidence="1" id="KW-0808">Transferase</keyword>
<keyword evidence="1" id="KW-0012">Acyltransferase</keyword>
<dbReference type="AlphaFoldDB" id="A0A077ZEQ0"/>
<sequence length="291" mass="33696">MHLLEETEYPALREQCKKFLPGSVVLFNMMSIKTAKLPLEIFVDHWPNATVIVIKSKCKWGNFSNYPAICAFSLYENLGKIAVTNMIVQSIFQDACKDYNGFILNYWPLSGIDILKEAVKEISEGNLEVIYFGSTRTFWIPPDDYEKLYRAEPTLPEGFYFDELHAEEAELVDSLWVHRFEGSVDHVRRFITTMPNVCVRNSDGQLAGFSMVHDLMGNEVHLYTMPEFRGRKIAFNIEIVLARKMLLSDLLPCKYVVPSNYEAMQMTMNSPFWKEINEEFAWLQVRKKAAD</sequence>
<dbReference type="PANTHER" id="PTHR15298">
    <property type="entry name" value="L-COA N-ACYLTRANSFERASE-RELATED"/>
    <property type="match status" value="1"/>
</dbReference>
<organism evidence="2 3">
    <name type="scientific">Trichuris trichiura</name>
    <name type="common">Whipworm</name>
    <name type="synonym">Trichocephalus trichiurus</name>
    <dbReference type="NCBI Taxonomy" id="36087"/>
    <lineage>
        <taxon>Eukaryota</taxon>
        <taxon>Metazoa</taxon>
        <taxon>Ecdysozoa</taxon>
        <taxon>Nematoda</taxon>
        <taxon>Enoplea</taxon>
        <taxon>Dorylaimia</taxon>
        <taxon>Trichinellida</taxon>
        <taxon>Trichuridae</taxon>
        <taxon>Trichuris</taxon>
    </lineage>
</organism>
<reference evidence="2" key="1">
    <citation type="submission" date="2014-01" db="EMBL/GenBank/DDBJ databases">
        <authorList>
            <person name="Aslett M."/>
        </authorList>
    </citation>
    <scope>NUCLEOTIDE SEQUENCE</scope>
</reference>
<reference evidence="2" key="2">
    <citation type="submission" date="2014-03" db="EMBL/GenBank/DDBJ databases">
        <title>The whipworm genome and dual-species transcriptomics of an intimate host-pathogen interaction.</title>
        <authorList>
            <person name="Foth B.J."/>
            <person name="Tsai I.J."/>
            <person name="Reid A.J."/>
            <person name="Bancroft A.J."/>
            <person name="Nichol S."/>
            <person name="Tracey A."/>
            <person name="Holroyd N."/>
            <person name="Cotton J.A."/>
            <person name="Stanley E.J."/>
            <person name="Zarowiecki M."/>
            <person name="Liu J.Z."/>
            <person name="Huckvale T."/>
            <person name="Cooper P.J."/>
            <person name="Grencis R.K."/>
            <person name="Berriman M."/>
        </authorList>
    </citation>
    <scope>NUCLEOTIDE SEQUENCE [LARGE SCALE GENOMIC DNA]</scope>
</reference>
<dbReference type="EMBL" id="HG806436">
    <property type="protein sequence ID" value="CDW58867.1"/>
    <property type="molecule type" value="Genomic_DNA"/>
</dbReference>
<accession>A0A077ZEQ0</accession>
<dbReference type="GO" id="GO:0047961">
    <property type="term" value="F:glycine N-acyltransferase activity"/>
    <property type="evidence" value="ECO:0007669"/>
    <property type="project" value="InterPro"/>
</dbReference>
<proteinExistence type="inferred from homology"/>